<organism evidence="1 2">
    <name type="scientific">Dreissena polymorpha</name>
    <name type="common">Zebra mussel</name>
    <name type="synonym">Mytilus polymorpha</name>
    <dbReference type="NCBI Taxonomy" id="45954"/>
    <lineage>
        <taxon>Eukaryota</taxon>
        <taxon>Metazoa</taxon>
        <taxon>Spiralia</taxon>
        <taxon>Lophotrochozoa</taxon>
        <taxon>Mollusca</taxon>
        <taxon>Bivalvia</taxon>
        <taxon>Autobranchia</taxon>
        <taxon>Heteroconchia</taxon>
        <taxon>Euheterodonta</taxon>
        <taxon>Imparidentia</taxon>
        <taxon>Neoheterodontei</taxon>
        <taxon>Myida</taxon>
        <taxon>Dreissenoidea</taxon>
        <taxon>Dreissenidae</taxon>
        <taxon>Dreissena</taxon>
    </lineage>
</organism>
<reference evidence="1" key="1">
    <citation type="journal article" date="2019" name="bioRxiv">
        <title>The Genome of the Zebra Mussel, Dreissena polymorpha: A Resource for Invasive Species Research.</title>
        <authorList>
            <person name="McCartney M.A."/>
            <person name="Auch B."/>
            <person name="Kono T."/>
            <person name="Mallez S."/>
            <person name="Zhang Y."/>
            <person name="Obille A."/>
            <person name="Becker A."/>
            <person name="Abrahante J.E."/>
            <person name="Garbe J."/>
            <person name="Badalamenti J.P."/>
            <person name="Herman A."/>
            <person name="Mangelson H."/>
            <person name="Liachko I."/>
            <person name="Sullivan S."/>
            <person name="Sone E.D."/>
            <person name="Koren S."/>
            <person name="Silverstein K.A.T."/>
            <person name="Beckman K.B."/>
            <person name="Gohl D.M."/>
        </authorList>
    </citation>
    <scope>NUCLEOTIDE SEQUENCE</scope>
    <source>
        <strain evidence="1">Duluth1</strain>
        <tissue evidence="1">Whole animal</tissue>
    </source>
</reference>
<accession>A0A9D4F1D6</accession>
<evidence type="ECO:0000313" key="1">
    <source>
        <dbReference type="EMBL" id="KAH3789238.1"/>
    </source>
</evidence>
<protein>
    <submittedName>
        <fullName evidence="1">Uncharacterized protein</fullName>
    </submittedName>
</protein>
<dbReference type="AlphaFoldDB" id="A0A9D4F1D6"/>
<reference evidence="1" key="2">
    <citation type="submission" date="2020-11" db="EMBL/GenBank/DDBJ databases">
        <authorList>
            <person name="McCartney M.A."/>
            <person name="Auch B."/>
            <person name="Kono T."/>
            <person name="Mallez S."/>
            <person name="Becker A."/>
            <person name="Gohl D.M."/>
            <person name="Silverstein K.A.T."/>
            <person name="Koren S."/>
            <person name="Bechman K.B."/>
            <person name="Herman A."/>
            <person name="Abrahante J.E."/>
            <person name="Garbe J."/>
        </authorList>
    </citation>
    <scope>NUCLEOTIDE SEQUENCE</scope>
    <source>
        <strain evidence="1">Duluth1</strain>
        <tissue evidence="1">Whole animal</tissue>
    </source>
</reference>
<comment type="caution">
    <text evidence="1">The sequence shown here is derived from an EMBL/GenBank/DDBJ whole genome shotgun (WGS) entry which is preliminary data.</text>
</comment>
<gene>
    <name evidence="1" type="ORF">DPMN_167413</name>
</gene>
<dbReference type="EMBL" id="JAIWYP010000008">
    <property type="protein sequence ID" value="KAH3789238.1"/>
    <property type="molecule type" value="Genomic_DNA"/>
</dbReference>
<keyword evidence="2" id="KW-1185">Reference proteome</keyword>
<dbReference type="Proteomes" id="UP000828390">
    <property type="component" value="Unassembled WGS sequence"/>
</dbReference>
<proteinExistence type="predicted"/>
<evidence type="ECO:0000313" key="2">
    <source>
        <dbReference type="Proteomes" id="UP000828390"/>
    </source>
</evidence>
<sequence>MTGVDLTKYGRSLRWQRNIKVPRTMPCSTPDSIVAGIGMISFNNNWHTSVCDEVLGQWLTLPVTPYCNSLCSSFECGTVSKALLKSKIPES</sequence>
<name>A0A9D4F1D6_DREPO</name>